<dbReference type="RefSeq" id="WP_207353699.1">
    <property type="nucleotide sequence ID" value="NZ_CP071503.1"/>
</dbReference>
<evidence type="ECO:0000313" key="1">
    <source>
        <dbReference type="EMBL" id="QSX32455.1"/>
    </source>
</evidence>
<dbReference type="EMBL" id="CP071503">
    <property type="protein sequence ID" value="QSX32455.1"/>
    <property type="molecule type" value="Genomic_DNA"/>
</dbReference>
<accession>A0ABX7QN94</accession>
<organism evidence="1 2">
    <name type="scientific">Shewanella avicenniae</name>
    <dbReference type="NCBI Taxonomy" id="2814294"/>
    <lineage>
        <taxon>Bacteria</taxon>
        <taxon>Pseudomonadati</taxon>
        <taxon>Pseudomonadota</taxon>
        <taxon>Gammaproteobacteria</taxon>
        <taxon>Alteromonadales</taxon>
        <taxon>Shewanellaceae</taxon>
        <taxon>Shewanella</taxon>
    </lineage>
</organism>
<dbReference type="Proteomes" id="UP000662770">
    <property type="component" value="Chromosome"/>
</dbReference>
<keyword evidence="2" id="KW-1185">Reference proteome</keyword>
<evidence type="ECO:0000313" key="2">
    <source>
        <dbReference type="Proteomes" id="UP000662770"/>
    </source>
</evidence>
<sequence length="97" mass="10676">MAADFAAFGLEHLADEVAEQHCEIYQENWKAIEWFLDVDDLFIVSNGVLLGLDVKAIQADATMSGRTYTPEDYIKLRTIGRAAAAAVNAKNSRKGSK</sequence>
<name>A0ABX7QN94_9GAMM</name>
<reference evidence="1 2" key="1">
    <citation type="submission" date="2021-03" db="EMBL/GenBank/DDBJ databases">
        <title>Novel species identification of genus Shewanella.</title>
        <authorList>
            <person name="Liu G."/>
            <person name="Zhang Q."/>
        </authorList>
    </citation>
    <scope>NUCLEOTIDE SEQUENCE [LARGE SCALE GENOMIC DNA]</scope>
    <source>
        <strain evidence="1 2">FJAT-51800</strain>
    </source>
</reference>
<proteinExistence type="predicted"/>
<protein>
    <submittedName>
        <fullName evidence="1">Uncharacterized protein</fullName>
    </submittedName>
</protein>
<gene>
    <name evidence="1" type="ORF">JYB87_11825</name>
</gene>